<dbReference type="InterPro" id="IPR006146">
    <property type="entry name" value="5'-Nucleotdase_CS"/>
</dbReference>
<evidence type="ECO:0000259" key="6">
    <source>
        <dbReference type="Pfam" id="PF02872"/>
    </source>
</evidence>
<comment type="caution">
    <text evidence="7">The sequence shown here is derived from an EMBL/GenBank/DDBJ whole genome shotgun (WGS) entry which is preliminary data.</text>
</comment>
<dbReference type="Pfam" id="PF02872">
    <property type="entry name" value="5_nucleotid_C"/>
    <property type="match status" value="2"/>
</dbReference>
<evidence type="ECO:0000256" key="4">
    <source>
        <dbReference type="SAM" id="SignalP"/>
    </source>
</evidence>
<feature type="domain" description="5'-Nucleotidase C-terminal" evidence="6">
    <location>
        <begin position="397"/>
        <end position="543"/>
    </location>
</feature>
<accession>R2QNJ6</accession>
<dbReference type="PROSITE" id="PS00785">
    <property type="entry name" value="5_NUCLEOTIDASE_1"/>
    <property type="match status" value="1"/>
</dbReference>
<feature type="chain" id="PRO_5039483897" evidence="4">
    <location>
        <begin position="24"/>
        <end position="1256"/>
    </location>
</feature>
<dbReference type="InterPro" id="IPR008334">
    <property type="entry name" value="5'-Nucleotdase_C"/>
</dbReference>
<dbReference type="STRING" id="155618.RV06_GL000366"/>
<keyword evidence="3" id="KW-1133">Transmembrane helix</keyword>
<dbReference type="GO" id="GO:0009166">
    <property type="term" value="P:nucleotide catabolic process"/>
    <property type="evidence" value="ECO:0007669"/>
    <property type="project" value="InterPro"/>
</dbReference>
<evidence type="ECO:0000256" key="2">
    <source>
        <dbReference type="SAM" id="MobiDB-lite"/>
    </source>
</evidence>
<keyword evidence="10" id="KW-1185">Reference proteome</keyword>
<reference evidence="7 9" key="1">
    <citation type="submission" date="2013-02" db="EMBL/GenBank/DDBJ databases">
        <title>The Genome Sequence of Enterococcus haemoperoxidus BAA-382.</title>
        <authorList>
            <consortium name="The Broad Institute Genome Sequencing Platform"/>
            <consortium name="The Broad Institute Genome Sequencing Center for Infectious Disease"/>
            <person name="Earl A.M."/>
            <person name="Gilmore M.S."/>
            <person name="Lebreton F."/>
            <person name="Walker B."/>
            <person name="Young S.K."/>
            <person name="Zeng Q."/>
            <person name="Gargeya S."/>
            <person name="Fitzgerald M."/>
            <person name="Haas B."/>
            <person name="Abouelleil A."/>
            <person name="Alvarado L."/>
            <person name="Arachchi H.M."/>
            <person name="Berlin A.M."/>
            <person name="Chapman S.B."/>
            <person name="Dewar J."/>
            <person name="Goldberg J."/>
            <person name="Griggs A."/>
            <person name="Gujja S."/>
            <person name="Hansen M."/>
            <person name="Howarth C."/>
            <person name="Imamovic A."/>
            <person name="Larimer J."/>
            <person name="McCowan C."/>
            <person name="Murphy C."/>
            <person name="Neiman D."/>
            <person name="Pearson M."/>
            <person name="Priest M."/>
            <person name="Roberts A."/>
            <person name="Saif S."/>
            <person name="Shea T."/>
            <person name="Sisk P."/>
            <person name="Sykes S."/>
            <person name="Wortman J."/>
            <person name="Nusbaum C."/>
            <person name="Birren B."/>
        </authorList>
    </citation>
    <scope>NUCLEOTIDE SEQUENCE [LARGE SCALE GENOMIC DNA]</scope>
    <source>
        <strain evidence="7 9">ATCC BAA-382</strain>
    </source>
</reference>
<dbReference type="Proteomes" id="UP000013858">
    <property type="component" value="Unassembled WGS sequence"/>
</dbReference>
<evidence type="ECO:0000313" key="7">
    <source>
        <dbReference type="EMBL" id="EOH96783.1"/>
    </source>
</evidence>
<protein>
    <submittedName>
        <fullName evidence="7">5'-nucleotidase</fullName>
    </submittedName>
</protein>
<dbReference type="GO" id="GO:0008253">
    <property type="term" value="F:5'-nucleotidase activity"/>
    <property type="evidence" value="ECO:0007669"/>
    <property type="project" value="TreeGrafter"/>
</dbReference>
<dbReference type="eggNOG" id="COG0737">
    <property type="taxonomic scope" value="Bacteria"/>
</dbReference>
<feature type="transmembrane region" description="Helical" evidence="3">
    <location>
        <begin position="1228"/>
        <end position="1247"/>
    </location>
</feature>
<dbReference type="InterPro" id="IPR006179">
    <property type="entry name" value="5_nucleotidase/apyrase"/>
</dbReference>
<dbReference type="Pfam" id="PF00149">
    <property type="entry name" value="Metallophos"/>
    <property type="match status" value="2"/>
</dbReference>
<name>R2QNJ6_9ENTE</name>
<feature type="region of interest" description="Disordered" evidence="2">
    <location>
        <begin position="35"/>
        <end position="67"/>
    </location>
</feature>
<dbReference type="SUPFAM" id="SSF56300">
    <property type="entry name" value="Metallo-dependent phosphatases"/>
    <property type="match status" value="2"/>
</dbReference>
<dbReference type="PANTHER" id="PTHR11575">
    <property type="entry name" value="5'-NUCLEOTIDASE-RELATED"/>
    <property type="match status" value="1"/>
</dbReference>
<dbReference type="Proteomes" id="UP000014197">
    <property type="component" value="Unassembled WGS sequence"/>
</dbReference>
<sequence length="1256" mass="137812">MKKSVLKKVQHGFQVLMVSTLLAGTSATTALAIEQQTGESTQPESTTVSSTTLSDEQDTTTPTDKVQTSQRLTILGTSDVHGQLWDWSYEDDKQTPVGLSQVSSVVNNIRLENPNGTILIDNGDMNQGTILTDDLYNKAPLIDKPNPMIKAMNYMKYDAMVLGNHEFNFGLDLIKKLNTEAAFPILSANTYVKDSNSRFVGGTMKKDIDLDGDGKKDLTVGIIGLTTPQIPLWDGAKVDSLYFNPLREEAEKAVAELKDETDIIVASMHAGRQSSDPASSADEVITKVAGIDAYILGHDHRSFAEQVQGPNGPVPVAGPKDTGTEMVKIDLDVEKTADKWHVKNSNPTIVSTKTVPADEALKKETQEYHNKTREFISEKIGTATGNFLPAEEVKGIPEAQLRPTAMISLINNVQRKATGAQLAASALFKADSKLNAGDISYSNIFDIYKYPNTLVSVNITGENLLKYMENQADYYNTPGPDDLTISFNEKIRVYNYDIFSGISYKIDISKPHGERIINPTIDGKPVDLTANYTIAMNNYRYEGLLTQGIVTGEPIKSTDPETLRGLIADYIREKQTLDPAQEIEHNWELIGYHFNKNWRDLAVKLVNDGTLQTQPAADGRTPNVKPITKQDVRNAGYQPDSESITIMHTNDVHGRLEGNGKDVLGMARLKTYKNAINPDLLIDAGDAFQGLPISNFSKGKDMVKVMNEVGYDAMAVGNHEFDFGLKTALEYKDELNFPILSNNTFQNGQLVFEPYTVLEKDDNKYAVIGVTTPETATKTHPNNVIGVTFADPIIETKKAIESIKNSGETITAYVVTGHLGIDETTPHEWRGDTLAETLSKEFPDLNITVLDGHSHTAVDGGKQFGNVMYTQTGNYLNNVGLVNVNLTDLSKKTASLTPADTLATLEENPPVKALVDQARANFEAWGSEVVIENNPYQFNGERDNVRTRETNLGNLIGDAMLTYGQQGFKNKTDFAVTNGGGIRANIEPGKVTLGDVIAVMPFGNSISQIKVTGSQVKEMFELSLRSMVQKDENGTVILDEYNQPKLGANGGFLHVSSTIRVHYDSTKKGSLLPADEGNGTDKTIIGERILQIEIQDRKTGKFAPIDEKATYHMATNDFLAAGGDGYDMLGGEREEGPSLDTVLIDHLKQGTNIRLYDAATNIDLAQYKEPFPGERIISISEAEFNKKNKPKPVPNPDPKDPIITKPDEIKAAKPVGKTADYPKMGETIVTYGSLGLLIIGLSSYSFYKYNRKRKIG</sequence>
<evidence type="ECO:0000256" key="1">
    <source>
        <dbReference type="ARBA" id="ARBA00022729"/>
    </source>
</evidence>
<evidence type="ECO:0000313" key="8">
    <source>
        <dbReference type="EMBL" id="EOT60072.1"/>
    </source>
</evidence>
<keyword evidence="1 4" id="KW-0732">Signal</keyword>
<dbReference type="GO" id="GO:0000166">
    <property type="term" value="F:nucleotide binding"/>
    <property type="evidence" value="ECO:0007669"/>
    <property type="project" value="InterPro"/>
</dbReference>
<feature type="domain" description="Calcineurin-like phosphoesterase" evidence="5">
    <location>
        <begin position="73"/>
        <end position="301"/>
    </location>
</feature>
<dbReference type="InterPro" id="IPR029052">
    <property type="entry name" value="Metallo-depent_PP-like"/>
</dbReference>
<dbReference type="PROSITE" id="PS00786">
    <property type="entry name" value="5_NUCLEOTIDASE_2"/>
    <property type="match status" value="2"/>
</dbReference>
<evidence type="ECO:0000259" key="5">
    <source>
        <dbReference type="Pfam" id="PF00149"/>
    </source>
</evidence>
<dbReference type="EMBL" id="ASVY01000003">
    <property type="protein sequence ID" value="EOT60072.1"/>
    <property type="molecule type" value="Genomic_DNA"/>
</dbReference>
<feature type="signal peptide" evidence="4">
    <location>
        <begin position="1"/>
        <end position="23"/>
    </location>
</feature>
<dbReference type="PANTHER" id="PTHR11575:SF24">
    <property type="entry name" value="5'-NUCLEOTIDASE"/>
    <property type="match status" value="1"/>
</dbReference>
<dbReference type="AlphaFoldDB" id="R2QNJ6"/>
<dbReference type="PATRIC" id="fig|1158608.3.peg.1718"/>
<dbReference type="Gene3D" id="3.60.21.10">
    <property type="match status" value="2"/>
</dbReference>
<evidence type="ECO:0000313" key="10">
    <source>
        <dbReference type="Proteomes" id="UP000014197"/>
    </source>
</evidence>
<dbReference type="GO" id="GO:0030288">
    <property type="term" value="C:outer membrane-bounded periplasmic space"/>
    <property type="evidence" value="ECO:0007669"/>
    <property type="project" value="TreeGrafter"/>
</dbReference>
<proteinExistence type="predicted"/>
<evidence type="ECO:0000313" key="9">
    <source>
        <dbReference type="Proteomes" id="UP000013858"/>
    </source>
</evidence>
<dbReference type="PRINTS" id="PR01607">
    <property type="entry name" value="APYRASEFAMLY"/>
</dbReference>
<dbReference type="OrthoDB" id="9801679at2"/>
<feature type="domain" description="Calcineurin-like phosphoesterase" evidence="5">
    <location>
        <begin position="645"/>
        <end position="856"/>
    </location>
</feature>
<reference evidence="8 10" key="2">
    <citation type="submission" date="2013-03" db="EMBL/GenBank/DDBJ databases">
        <title>The Genome Sequence of Enterococcus haemoperoxidus BAA-382 (PacBio/Illumina hybrid assembly).</title>
        <authorList>
            <consortium name="The Broad Institute Genomics Platform"/>
            <consortium name="The Broad Institute Genome Sequencing Center for Infectious Disease"/>
            <person name="Earl A."/>
            <person name="Russ C."/>
            <person name="Gilmore M."/>
            <person name="Surin D."/>
            <person name="Walker B."/>
            <person name="Young S."/>
            <person name="Zeng Q."/>
            <person name="Gargeya S."/>
            <person name="Fitzgerald M."/>
            <person name="Haas B."/>
            <person name="Abouelleil A."/>
            <person name="Allen A.W."/>
            <person name="Alvarado L."/>
            <person name="Arachchi H.M."/>
            <person name="Berlin A.M."/>
            <person name="Chapman S.B."/>
            <person name="Gainer-Dewar J."/>
            <person name="Goldberg J."/>
            <person name="Griggs A."/>
            <person name="Gujja S."/>
            <person name="Hansen M."/>
            <person name="Howarth C."/>
            <person name="Imamovic A."/>
            <person name="Ireland A."/>
            <person name="Larimer J."/>
            <person name="McCowan C."/>
            <person name="Murphy C."/>
            <person name="Pearson M."/>
            <person name="Poon T.W."/>
            <person name="Priest M."/>
            <person name="Roberts A."/>
            <person name="Saif S."/>
            <person name="Shea T."/>
            <person name="Sisk P."/>
            <person name="Sykes S."/>
            <person name="Wortman J."/>
            <person name="Nusbaum C."/>
            <person name="Birren B."/>
        </authorList>
    </citation>
    <scope>NUCLEOTIDE SEQUENCE [LARGE SCALE GENOMIC DNA]</scope>
    <source>
        <strain evidence="8 10">ATCC BAA-382</strain>
    </source>
</reference>
<dbReference type="InterPro" id="IPR004843">
    <property type="entry name" value="Calcineurin-like_PHP"/>
</dbReference>
<dbReference type="RefSeq" id="WP_010761943.1">
    <property type="nucleotide sequence ID" value="NZ_KB946316.1"/>
</dbReference>
<feature type="domain" description="5'-Nucleotidase C-terminal" evidence="6">
    <location>
        <begin position="938"/>
        <end position="1129"/>
    </location>
</feature>
<evidence type="ECO:0000256" key="3">
    <source>
        <dbReference type="SAM" id="Phobius"/>
    </source>
</evidence>
<keyword evidence="3" id="KW-0472">Membrane</keyword>
<dbReference type="GO" id="GO:0046872">
    <property type="term" value="F:metal ion binding"/>
    <property type="evidence" value="ECO:0007669"/>
    <property type="project" value="InterPro"/>
</dbReference>
<keyword evidence="3" id="KW-0812">Transmembrane</keyword>
<dbReference type="Gene3D" id="3.90.780.10">
    <property type="entry name" value="5'-Nucleotidase, C-terminal domain"/>
    <property type="match status" value="2"/>
</dbReference>
<dbReference type="GO" id="GO:0008768">
    <property type="term" value="F:UDP-sugar diphosphatase activity"/>
    <property type="evidence" value="ECO:0007669"/>
    <property type="project" value="TreeGrafter"/>
</dbReference>
<dbReference type="SUPFAM" id="SSF55816">
    <property type="entry name" value="5'-nucleotidase (syn. UDP-sugar hydrolase), C-terminal domain"/>
    <property type="match status" value="2"/>
</dbReference>
<dbReference type="InterPro" id="IPR036907">
    <property type="entry name" value="5'-Nucleotdase_C_sf"/>
</dbReference>
<organism evidence="7 9">
    <name type="scientific">Enterococcus haemoperoxidus ATCC BAA-382</name>
    <dbReference type="NCBI Taxonomy" id="1158608"/>
    <lineage>
        <taxon>Bacteria</taxon>
        <taxon>Bacillati</taxon>
        <taxon>Bacillota</taxon>
        <taxon>Bacilli</taxon>
        <taxon>Lactobacillales</taxon>
        <taxon>Enterococcaceae</taxon>
        <taxon>Enterococcus</taxon>
    </lineage>
</organism>
<gene>
    <name evidence="8" type="ORF">I583_02707</name>
    <name evidence="7" type="ORF">UAW_01741</name>
</gene>
<dbReference type="EMBL" id="AJAR01000015">
    <property type="protein sequence ID" value="EOH96783.1"/>
    <property type="molecule type" value="Genomic_DNA"/>
</dbReference>